<evidence type="ECO:0000313" key="1">
    <source>
        <dbReference type="EMBL" id="KAJ8513900.1"/>
    </source>
</evidence>
<dbReference type="Proteomes" id="UP001222027">
    <property type="component" value="Unassembled WGS sequence"/>
</dbReference>
<name>A0AAV8S352_ENSVE</name>
<reference evidence="1 2" key="1">
    <citation type="submission" date="2022-12" db="EMBL/GenBank/DDBJ databases">
        <title>Chromosome-scale assembly of the Ensete ventricosum genome.</title>
        <authorList>
            <person name="Dussert Y."/>
            <person name="Stocks J."/>
            <person name="Wendawek A."/>
            <person name="Woldeyes F."/>
            <person name="Nichols R.A."/>
            <person name="Borrell J.S."/>
        </authorList>
    </citation>
    <scope>NUCLEOTIDE SEQUENCE [LARGE SCALE GENOMIC DNA]</scope>
    <source>
        <strain evidence="2">cv. Maze</strain>
        <tissue evidence="1">Seeds</tissue>
    </source>
</reference>
<dbReference type="EMBL" id="JAQQAF010000001">
    <property type="protein sequence ID" value="KAJ8513900.1"/>
    <property type="molecule type" value="Genomic_DNA"/>
</dbReference>
<comment type="caution">
    <text evidence="1">The sequence shown here is derived from an EMBL/GenBank/DDBJ whole genome shotgun (WGS) entry which is preliminary data.</text>
</comment>
<proteinExistence type="predicted"/>
<gene>
    <name evidence="1" type="ORF">OPV22_004334</name>
</gene>
<protein>
    <submittedName>
        <fullName evidence="1">Uncharacterized protein</fullName>
    </submittedName>
</protein>
<sequence>MLYLSLEIEWVDLRDSGTWRHSIDARRCCGRKKERERQGSLVQLTSLLPEKAKATGRLVRPPTQSKETLSLRADIVPLTRARHHHHPFPERRTIGRWRYERSGR</sequence>
<organism evidence="1 2">
    <name type="scientific">Ensete ventricosum</name>
    <name type="common">Abyssinian banana</name>
    <name type="synonym">Musa ensete</name>
    <dbReference type="NCBI Taxonomy" id="4639"/>
    <lineage>
        <taxon>Eukaryota</taxon>
        <taxon>Viridiplantae</taxon>
        <taxon>Streptophyta</taxon>
        <taxon>Embryophyta</taxon>
        <taxon>Tracheophyta</taxon>
        <taxon>Spermatophyta</taxon>
        <taxon>Magnoliopsida</taxon>
        <taxon>Liliopsida</taxon>
        <taxon>Zingiberales</taxon>
        <taxon>Musaceae</taxon>
        <taxon>Ensete</taxon>
    </lineage>
</organism>
<accession>A0AAV8S352</accession>
<keyword evidence="2" id="KW-1185">Reference proteome</keyword>
<dbReference type="AlphaFoldDB" id="A0AAV8S352"/>
<evidence type="ECO:0000313" key="2">
    <source>
        <dbReference type="Proteomes" id="UP001222027"/>
    </source>
</evidence>